<accession>A0ABW6SC86</accession>
<dbReference type="PANTHER" id="PTHR43798:SF33">
    <property type="entry name" value="HYDROLASE, PUTATIVE (AFU_ORTHOLOGUE AFUA_2G14860)-RELATED"/>
    <property type="match status" value="1"/>
</dbReference>
<dbReference type="InterPro" id="IPR029058">
    <property type="entry name" value="AB_hydrolase_fold"/>
</dbReference>
<protein>
    <submittedName>
        <fullName evidence="2">Alpha/beta fold hydrolase</fullName>
    </submittedName>
</protein>
<dbReference type="PANTHER" id="PTHR43798">
    <property type="entry name" value="MONOACYLGLYCEROL LIPASE"/>
    <property type="match status" value="1"/>
</dbReference>
<dbReference type="RefSeq" id="WP_387406642.1">
    <property type="nucleotide sequence ID" value="NZ_JBIAQY010000022.1"/>
</dbReference>
<keyword evidence="2" id="KW-0378">Hydrolase</keyword>
<dbReference type="Proteomes" id="UP001601992">
    <property type="component" value="Unassembled WGS sequence"/>
</dbReference>
<dbReference type="EMBL" id="JBIAQY010000022">
    <property type="protein sequence ID" value="MFF3573922.1"/>
    <property type="molecule type" value="Genomic_DNA"/>
</dbReference>
<reference evidence="2 3" key="1">
    <citation type="submission" date="2024-10" db="EMBL/GenBank/DDBJ databases">
        <title>The Natural Products Discovery Center: Release of the First 8490 Sequenced Strains for Exploring Actinobacteria Biosynthetic Diversity.</title>
        <authorList>
            <person name="Kalkreuter E."/>
            <person name="Kautsar S.A."/>
            <person name="Yang D."/>
            <person name="Bader C.D."/>
            <person name="Teijaro C.N."/>
            <person name="Fluegel L."/>
            <person name="Davis C.M."/>
            <person name="Simpson J.R."/>
            <person name="Lauterbach L."/>
            <person name="Steele A.D."/>
            <person name="Gui C."/>
            <person name="Meng S."/>
            <person name="Li G."/>
            <person name="Viehrig K."/>
            <person name="Ye F."/>
            <person name="Su P."/>
            <person name="Kiefer A.F."/>
            <person name="Nichols A."/>
            <person name="Cepeda A.J."/>
            <person name="Yan W."/>
            <person name="Fan B."/>
            <person name="Jiang Y."/>
            <person name="Adhikari A."/>
            <person name="Zheng C.-J."/>
            <person name="Schuster L."/>
            <person name="Cowan T.M."/>
            <person name="Smanski M.J."/>
            <person name="Chevrette M.G."/>
            <person name="De Carvalho L.P.S."/>
            <person name="Shen B."/>
        </authorList>
    </citation>
    <scope>NUCLEOTIDE SEQUENCE [LARGE SCALE GENOMIC DNA]</scope>
    <source>
        <strain evidence="2 3">NPDC002593</strain>
    </source>
</reference>
<evidence type="ECO:0000313" key="3">
    <source>
        <dbReference type="Proteomes" id="UP001601992"/>
    </source>
</evidence>
<dbReference type="Gene3D" id="3.40.50.1820">
    <property type="entry name" value="alpha/beta hydrolase"/>
    <property type="match status" value="1"/>
</dbReference>
<dbReference type="SUPFAM" id="SSF53474">
    <property type="entry name" value="alpha/beta-Hydrolases"/>
    <property type="match status" value="1"/>
</dbReference>
<dbReference type="GO" id="GO:0016787">
    <property type="term" value="F:hydrolase activity"/>
    <property type="evidence" value="ECO:0007669"/>
    <property type="project" value="UniProtKB-KW"/>
</dbReference>
<dbReference type="Pfam" id="PF00561">
    <property type="entry name" value="Abhydrolase_1"/>
    <property type="match status" value="1"/>
</dbReference>
<dbReference type="GO" id="GO:0016491">
    <property type="term" value="F:oxidoreductase activity"/>
    <property type="evidence" value="ECO:0007669"/>
    <property type="project" value="UniProtKB-KW"/>
</dbReference>
<evidence type="ECO:0000313" key="2">
    <source>
        <dbReference type="EMBL" id="MFF3573922.1"/>
    </source>
</evidence>
<dbReference type="InterPro" id="IPR000639">
    <property type="entry name" value="Epox_hydrolase-like"/>
</dbReference>
<proteinExistence type="predicted"/>
<sequence length="292" mass="32922">MTTESIWLDVLGSEITQGYRMVGGIRTRVLEAGDGPPLVFLHGGGGHAEAYIRQFAAHAPHFRCYAPDMLGHGFTDAPADGKYSTDDFGTFMADFLDTIGADRVHISGESFGGRVAAWVAMTQPDRVERLVLNTSGGLPVEEKRHEEDVEDLLARMTSALRDPSPETVRKRMQWLFADPTAVPEEFVALRQRIYSRPDVNAALHKLFRKLFDPQDQKHYVLTPERLASIKAPTLVVWTDHNPIHSFADAQRHLQHIPDVRFKLIENASHWPQYEQADEFNDLHIKFLLGEGD</sequence>
<dbReference type="InterPro" id="IPR050266">
    <property type="entry name" value="AB_hydrolase_sf"/>
</dbReference>
<dbReference type="InterPro" id="IPR000073">
    <property type="entry name" value="AB_hydrolase_1"/>
</dbReference>
<dbReference type="PRINTS" id="PR00111">
    <property type="entry name" value="ABHYDROLASE"/>
</dbReference>
<comment type="caution">
    <text evidence="2">The sequence shown here is derived from an EMBL/GenBank/DDBJ whole genome shotgun (WGS) entry which is preliminary data.</text>
</comment>
<gene>
    <name evidence="2" type="ORF">ACFYXQ_39850</name>
</gene>
<organism evidence="2 3">
    <name type="scientific">Nocardia jiangxiensis</name>
    <dbReference type="NCBI Taxonomy" id="282685"/>
    <lineage>
        <taxon>Bacteria</taxon>
        <taxon>Bacillati</taxon>
        <taxon>Actinomycetota</taxon>
        <taxon>Actinomycetes</taxon>
        <taxon>Mycobacteriales</taxon>
        <taxon>Nocardiaceae</taxon>
        <taxon>Nocardia</taxon>
    </lineage>
</organism>
<name>A0ABW6SC86_9NOCA</name>
<keyword evidence="3" id="KW-1185">Reference proteome</keyword>
<keyword evidence="2" id="KW-0560">Oxidoreductase</keyword>
<dbReference type="PRINTS" id="PR00412">
    <property type="entry name" value="EPOXHYDRLASE"/>
</dbReference>
<feature type="domain" description="AB hydrolase-1" evidence="1">
    <location>
        <begin position="36"/>
        <end position="274"/>
    </location>
</feature>
<evidence type="ECO:0000259" key="1">
    <source>
        <dbReference type="Pfam" id="PF00561"/>
    </source>
</evidence>